<name>A0A4V3FR53_9PSEU</name>
<protein>
    <submittedName>
        <fullName evidence="1">Uncharacterized protein</fullName>
    </submittedName>
</protein>
<dbReference type="Proteomes" id="UP000294927">
    <property type="component" value="Unassembled WGS sequence"/>
</dbReference>
<dbReference type="AlphaFoldDB" id="A0A4V3FR53"/>
<gene>
    <name evidence="1" type="ORF">CLV71_11851</name>
</gene>
<accession>A0A4V3FR53</accession>
<proteinExistence type="predicted"/>
<sequence>MLGRTGMTIDFADTTGDQLRHAAHTYHLELGWTTTVDGNQLALELDDDLWGLRMPTALAVELVAALRAMDFSCPVVDLAEPSVVLLEPVEVPVSTPRLPAAVGRLPSGCRVPLPPSVTGRGPVRWLTHEPDGGRRPSVRVVTDTLARLIP</sequence>
<evidence type="ECO:0000313" key="1">
    <source>
        <dbReference type="EMBL" id="TDV42181.1"/>
    </source>
</evidence>
<evidence type="ECO:0000313" key="2">
    <source>
        <dbReference type="Proteomes" id="UP000294927"/>
    </source>
</evidence>
<organism evidence="1 2">
    <name type="scientific">Actinophytocola oryzae</name>
    <dbReference type="NCBI Taxonomy" id="502181"/>
    <lineage>
        <taxon>Bacteria</taxon>
        <taxon>Bacillati</taxon>
        <taxon>Actinomycetota</taxon>
        <taxon>Actinomycetes</taxon>
        <taxon>Pseudonocardiales</taxon>
        <taxon>Pseudonocardiaceae</taxon>
    </lineage>
</organism>
<keyword evidence="2" id="KW-1185">Reference proteome</keyword>
<comment type="caution">
    <text evidence="1">The sequence shown here is derived from an EMBL/GenBank/DDBJ whole genome shotgun (WGS) entry which is preliminary data.</text>
</comment>
<dbReference type="EMBL" id="SOCP01000018">
    <property type="protein sequence ID" value="TDV42181.1"/>
    <property type="molecule type" value="Genomic_DNA"/>
</dbReference>
<reference evidence="1 2" key="1">
    <citation type="submission" date="2019-03" db="EMBL/GenBank/DDBJ databases">
        <title>Genomic Encyclopedia of Archaeal and Bacterial Type Strains, Phase II (KMG-II): from individual species to whole genera.</title>
        <authorList>
            <person name="Goeker M."/>
        </authorList>
    </citation>
    <scope>NUCLEOTIDE SEQUENCE [LARGE SCALE GENOMIC DNA]</scope>
    <source>
        <strain evidence="1 2">DSM 45499</strain>
    </source>
</reference>